<reference evidence="1" key="1">
    <citation type="journal article" date="2021" name="Genome Biol. Evol.">
        <title>A High-Quality Reference Genome for a Parasitic Bivalve with Doubly Uniparental Inheritance (Bivalvia: Unionida).</title>
        <authorList>
            <person name="Smith C.H."/>
        </authorList>
    </citation>
    <scope>NUCLEOTIDE SEQUENCE</scope>
    <source>
        <strain evidence="1">CHS0354</strain>
    </source>
</reference>
<dbReference type="Proteomes" id="UP001195483">
    <property type="component" value="Unassembled WGS sequence"/>
</dbReference>
<gene>
    <name evidence="1" type="ORF">CHS0354_006439</name>
</gene>
<keyword evidence="2" id="KW-1185">Reference proteome</keyword>
<sequence length="135" mass="14961">MTCGEHGSSVEPTTGAGQRPIPVLRCRVKLKAPRCSAETPNHPGPWRKVGHQLEAHTMTFVNAITQTAWNVICREIMEFGGLKFSLFGNASTEGHQQIYDEESEPERTIDPYELNTSSSLFLKLTTQLNGDLNTC</sequence>
<accession>A0AAE0T986</accession>
<dbReference type="AlphaFoldDB" id="A0AAE0T986"/>
<organism evidence="1 2">
    <name type="scientific">Potamilus streckersoni</name>
    <dbReference type="NCBI Taxonomy" id="2493646"/>
    <lineage>
        <taxon>Eukaryota</taxon>
        <taxon>Metazoa</taxon>
        <taxon>Spiralia</taxon>
        <taxon>Lophotrochozoa</taxon>
        <taxon>Mollusca</taxon>
        <taxon>Bivalvia</taxon>
        <taxon>Autobranchia</taxon>
        <taxon>Heteroconchia</taxon>
        <taxon>Palaeoheterodonta</taxon>
        <taxon>Unionida</taxon>
        <taxon>Unionoidea</taxon>
        <taxon>Unionidae</taxon>
        <taxon>Ambleminae</taxon>
        <taxon>Lampsilini</taxon>
        <taxon>Potamilus</taxon>
    </lineage>
</organism>
<evidence type="ECO:0000313" key="2">
    <source>
        <dbReference type="Proteomes" id="UP001195483"/>
    </source>
</evidence>
<dbReference type="EMBL" id="JAEAOA010000444">
    <property type="protein sequence ID" value="KAK3606084.1"/>
    <property type="molecule type" value="Genomic_DNA"/>
</dbReference>
<protein>
    <submittedName>
        <fullName evidence="1">Uncharacterized protein</fullName>
    </submittedName>
</protein>
<name>A0AAE0T986_9BIVA</name>
<reference evidence="1" key="3">
    <citation type="submission" date="2023-05" db="EMBL/GenBank/DDBJ databases">
        <authorList>
            <person name="Smith C.H."/>
        </authorList>
    </citation>
    <scope>NUCLEOTIDE SEQUENCE</scope>
    <source>
        <strain evidence="1">CHS0354</strain>
        <tissue evidence="1">Mantle</tissue>
    </source>
</reference>
<evidence type="ECO:0000313" key="1">
    <source>
        <dbReference type="EMBL" id="KAK3606084.1"/>
    </source>
</evidence>
<reference evidence="1" key="2">
    <citation type="journal article" date="2021" name="Genome Biol. Evol.">
        <title>Developing a high-quality reference genome for a parasitic bivalve with doubly uniparental inheritance (Bivalvia: Unionida).</title>
        <authorList>
            <person name="Smith C.H."/>
        </authorList>
    </citation>
    <scope>NUCLEOTIDE SEQUENCE</scope>
    <source>
        <strain evidence="1">CHS0354</strain>
        <tissue evidence="1">Mantle</tissue>
    </source>
</reference>
<comment type="caution">
    <text evidence="1">The sequence shown here is derived from an EMBL/GenBank/DDBJ whole genome shotgun (WGS) entry which is preliminary data.</text>
</comment>
<proteinExistence type="predicted"/>